<feature type="chain" id="PRO_5016884418" evidence="1">
    <location>
        <begin position="20"/>
        <end position="264"/>
    </location>
</feature>
<gene>
    <name evidence="3" type="ORF">B0174_11665</name>
</gene>
<keyword evidence="4" id="KW-1185">Reference proteome</keyword>
<evidence type="ECO:0000313" key="4">
    <source>
        <dbReference type="Proteomes" id="UP000251135"/>
    </source>
</evidence>
<name>A0A363CWB1_9BACT</name>
<dbReference type="AlphaFoldDB" id="A0A363CWB1"/>
<accession>A0A363CWB1</accession>
<dbReference type="OrthoDB" id="9784220at2"/>
<dbReference type="Pfam" id="PF01522">
    <property type="entry name" value="Polysacc_deac_1"/>
    <property type="match status" value="1"/>
</dbReference>
<dbReference type="Proteomes" id="UP000251135">
    <property type="component" value="Unassembled WGS sequence"/>
</dbReference>
<dbReference type="PANTHER" id="PTHR10587:SF134">
    <property type="entry name" value="SECRETED PROTEIN"/>
    <property type="match status" value="1"/>
</dbReference>
<protein>
    <submittedName>
        <fullName evidence="3">Polysaccharide deacetylase</fullName>
    </submittedName>
</protein>
<organism evidence="3 4">
    <name type="scientific">Arcobacter caeni</name>
    <dbReference type="NCBI Taxonomy" id="1912877"/>
    <lineage>
        <taxon>Bacteria</taxon>
        <taxon>Pseudomonadati</taxon>
        <taxon>Campylobacterota</taxon>
        <taxon>Epsilonproteobacteria</taxon>
        <taxon>Campylobacterales</taxon>
        <taxon>Arcobacteraceae</taxon>
        <taxon>Arcobacter</taxon>
    </lineage>
</organism>
<dbReference type="PANTHER" id="PTHR10587">
    <property type="entry name" value="GLYCOSYL TRANSFERASE-RELATED"/>
    <property type="match status" value="1"/>
</dbReference>
<dbReference type="SUPFAM" id="SSF88713">
    <property type="entry name" value="Glycoside hydrolase/deacetylase"/>
    <property type="match status" value="1"/>
</dbReference>
<evidence type="ECO:0000259" key="2">
    <source>
        <dbReference type="PROSITE" id="PS51677"/>
    </source>
</evidence>
<reference evidence="3 4" key="1">
    <citation type="submission" date="2017-02" db="EMBL/GenBank/DDBJ databases">
        <title>Arcobacter caeni sp. nov, a new Arcobacter species isolated from reclaimed water.</title>
        <authorList>
            <person name="Figueras M.J."/>
            <person name="Perez-Cataluna A."/>
            <person name="Salas-Masso N."/>
        </authorList>
    </citation>
    <scope>NUCLEOTIDE SEQUENCE [LARGE SCALE GENOMIC DNA]</scope>
    <source>
        <strain evidence="3 4">RW17-10</strain>
    </source>
</reference>
<sequence length="264" mass="29336">MKKISIFLSLSLLALTANSASTNPQDNYEKLKLSIEKKYEKQIPKQWGEKVTGVKSKLNTNKKVIALTMNACGIDGGMGYDNHLISYLEKEKIPATLFVNGTWIDRNPENMKHLASNPLFEIGNHGYLHKPASVDGKSAQGITGTANVSELFDEIELNAKKIELITNKKTKYFRSATGYYDEVAVKIANNLKHEVVGFSILGDEGATLSAKKIEEAFINVKGGEIAVIQFNHPESQTRDGIIRVIKKLKEEGFTFVKLSDYPLK</sequence>
<dbReference type="InterPro" id="IPR050248">
    <property type="entry name" value="Polysacc_deacetylase_ArnD"/>
</dbReference>
<dbReference type="PROSITE" id="PS51677">
    <property type="entry name" value="NODB"/>
    <property type="match status" value="1"/>
</dbReference>
<dbReference type="InterPro" id="IPR002509">
    <property type="entry name" value="NODB_dom"/>
</dbReference>
<evidence type="ECO:0000256" key="1">
    <source>
        <dbReference type="SAM" id="SignalP"/>
    </source>
</evidence>
<dbReference type="EMBL" id="MUXE01000026">
    <property type="protein sequence ID" value="PUE63364.1"/>
    <property type="molecule type" value="Genomic_DNA"/>
</dbReference>
<dbReference type="GO" id="GO:0005975">
    <property type="term" value="P:carbohydrate metabolic process"/>
    <property type="evidence" value="ECO:0007669"/>
    <property type="project" value="InterPro"/>
</dbReference>
<feature type="signal peptide" evidence="1">
    <location>
        <begin position="1"/>
        <end position="19"/>
    </location>
</feature>
<dbReference type="InterPro" id="IPR011330">
    <property type="entry name" value="Glyco_hydro/deAcase_b/a-brl"/>
</dbReference>
<dbReference type="GO" id="GO:0016810">
    <property type="term" value="F:hydrolase activity, acting on carbon-nitrogen (but not peptide) bonds"/>
    <property type="evidence" value="ECO:0007669"/>
    <property type="project" value="InterPro"/>
</dbReference>
<proteinExistence type="predicted"/>
<comment type="caution">
    <text evidence="3">The sequence shown here is derived from an EMBL/GenBank/DDBJ whole genome shotgun (WGS) entry which is preliminary data.</text>
</comment>
<dbReference type="CDD" id="cd10955">
    <property type="entry name" value="CE4_BH0857_like"/>
    <property type="match status" value="1"/>
</dbReference>
<evidence type="ECO:0000313" key="3">
    <source>
        <dbReference type="EMBL" id="PUE63364.1"/>
    </source>
</evidence>
<dbReference type="RefSeq" id="WP_108561220.1">
    <property type="nucleotide sequence ID" value="NZ_MUXE01000026.1"/>
</dbReference>
<feature type="domain" description="NodB homology" evidence="2">
    <location>
        <begin position="63"/>
        <end position="256"/>
    </location>
</feature>
<keyword evidence="1" id="KW-0732">Signal</keyword>
<dbReference type="Gene3D" id="3.20.20.370">
    <property type="entry name" value="Glycoside hydrolase/deacetylase"/>
    <property type="match status" value="1"/>
</dbReference>